<gene>
    <name evidence="6" type="ORF">SAMN02746041_00671</name>
</gene>
<evidence type="ECO:0000256" key="4">
    <source>
        <dbReference type="SAM" id="MobiDB-lite"/>
    </source>
</evidence>
<evidence type="ECO:0000259" key="5">
    <source>
        <dbReference type="PROSITE" id="PS50887"/>
    </source>
</evidence>
<dbReference type="SMART" id="SM00267">
    <property type="entry name" value="GGDEF"/>
    <property type="match status" value="1"/>
</dbReference>
<dbReference type="STRING" id="1121390.SAMN02746041_00671"/>
<evidence type="ECO:0000256" key="3">
    <source>
        <dbReference type="SAM" id="Coils"/>
    </source>
</evidence>
<evidence type="ECO:0000313" key="7">
    <source>
        <dbReference type="Proteomes" id="UP000192783"/>
    </source>
</evidence>
<dbReference type="GO" id="GO:0052621">
    <property type="term" value="F:diguanylate cyclase activity"/>
    <property type="evidence" value="ECO:0007669"/>
    <property type="project" value="UniProtKB-EC"/>
</dbReference>
<feature type="domain" description="GGDEF" evidence="5">
    <location>
        <begin position="392"/>
        <end position="525"/>
    </location>
</feature>
<feature type="coiled-coil region" evidence="3">
    <location>
        <begin position="298"/>
        <end position="361"/>
    </location>
</feature>
<dbReference type="RefSeq" id="WP_084056265.1">
    <property type="nucleotide sequence ID" value="NZ_FWXF01000002.1"/>
</dbReference>
<protein>
    <recommendedName>
        <fullName evidence="1">diguanylate cyclase</fullName>
        <ecNumber evidence="1">2.7.7.65</ecNumber>
    </recommendedName>
</protein>
<keyword evidence="7" id="KW-1185">Reference proteome</keyword>
<dbReference type="CDD" id="cd01949">
    <property type="entry name" value="GGDEF"/>
    <property type="match status" value="1"/>
</dbReference>
<evidence type="ECO:0000313" key="6">
    <source>
        <dbReference type="EMBL" id="SMC19434.1"/>
    </source>
</evidence>
<dbReference type="EMBL" id="FWXF01000002">
    <property type="protein sequence ID" value="SMC19434.1"/>
    <property type="molecule type" value="Genomic_DNA"/>
</dbReference>
<dbReference type="EC" id="2.7.7.65" evidence="1"/>
<dbReference type="GO" id="GO:1902201">
    <property type="term" value="P:negative regulation of bacterial-type flagellum-dependent cell motility"/>
    <property type="evidence" value="ECO:0007669"/>
    <property type="project" value="TreeGrafter"/>
</dbReference>
<dbReference type="InterPro" id="IPR050469">
    <property type="entry name" value="Diguanylate_Cyclase"/>
</dbReference>
<dbReference type="OrthoDB" id="9779960at2"/>
<dbReference type="Gene3D" id="3.30.70.270">
    <property type="match status" value="1"/>
</dbReference>
<keyword evidence="3" id="KW-0175">Coiled coil</keyword>
<dbReference type="AlphaFoldDB" id="A0A1W1X6F8"/>
<sequence>MSHHHSTNSSFAAHELAEAVLKALSQILPETGWEKQSLVETLAQDPVIAGMVQGASDGNQAQRVRALQDQVQKLRRQKDQLRKDALELQDKHSRLEEAARNSFSHLCSWAKALADSQESEILDEVKRLIVSEAHWEEVEKGLRRLRQRPLMDTPATERQYEAEDRTAPSRAESHLETLKSRLSRLLNQFNVNLGDQYHQKWTRLHEQLPGCQSLESLLGTIEQTLELAERFSGAVNKERAQLARFFSDIGQDLAEMEVLLSSTVNFNRESHQASQDFNSLLDGKMEEMSNSVNFSRTLEELKAALEAKLTAIKQFLKEKQTQDESRYRKADENSEVLRASLQRMKREVAQMEQKTKRLEKQALQDALTGVHNRRAFDMRIQEEMYRYQRYGQIFSLLIIDLDHFKKVNDSYGHATGDRCLKEVTRRMGLALRQSDYLARYGGEEFAVILPGTDGKKALRVAEKLRNIVDKTRFLYKGEPIPLSVSVGVTQVGEADTTVTDVFERADQALYRAKAQGRNRVESIFA</sequence>
<proteinExistence type="predicted"/>
<evidence type="ECO:0000256" key="1">
    <source>
        <dbReference type="ARBA" id="ARBA00012528"/>
    </source>
</evidence>
<dbReference type="SUPFAM" id="SSF55073">
    <property type="entry name" value="Nucleotide cyclase"/>
    <property type="match status" value="1"/>
</dbReference>
<name>A0A1W1X6F8_9BACT</name>
<organism evidence="6 7">
    <name type="scientific">Desulfacinum hydrothermale DSM 13146</name>
    <dbReference type="NCBI Taxonomy" id="1121390"/>
    <lineage>
        <taxon>Bacteria</taxon>
        <taxon>Pseudomonadati</taxon>
        <taxon>Thermodesulfobacteriota</taxon>
        <taxon>Syntrophobacteria</taxon>
        <taxon>Syntrophobacterales</taxon>
        <taxon>Syntrophobacteraceae</taxon>
        <taxon>Desulfacinum</taxon>
    </lineage>
</organism>
<dbReference type="PANTHER" id="PTHR45138">
    <property type="entry name" value="REGULATORY COMPONENTS OF SENSORY TRANSDUCTION SYSTEM"/>
    <property type="match status" value="1"/>
</dbReference>
<feature type="coiled-coil region" evidence="3">
    <location>
        <begin position="64"/>
        <end position="98"/>
    </location>
</feature>
<dbReference type="PROSITE" id="PS50887">
    <property type="entry name" value="GGDEF"/>
    <property type="match status" value="1"/>
</dbReference>
<dbReference type="GO" id="GO:0005886">
    <property type="term" value="C:plasma membrane"/>
    <property type="evidence" value="ECO:0007669"/>
    <property type="project" value="TreeGrafter"/>
</dbReference>
<dbReference type="NCBIfam" id="TIGR00254">
    <property type="entry name" value="GGDEF"/>
    <property type="match status" value="1"/>
</dbReference>
<dbReference type="GO" id="GO:0043709">
    <property type="term" value="P:cell adhesion involved in single-species biofilm formation"/>
    <property type="evidence" value="ECO:0007669"/>
    <property type="project" value="TreeGrafter"/>
</dbReference>
<comment type="catalytic activity">
    <reaction evidence="2">
        <text>2 GTP = 3',3'-c-di-GMP + 2 diphosphate</text>
        <dbReference type="Rhea" id="RHEA:24898"/>
        <dbReference type="ChEBI" id="CHEBI:33019"/>
        <dbReference type="ChEBI" id="CHEBI:37565"/>
        <dbReference type="ChEBI" id="CHEBI:58805"/>
        <dbReference type="EC" id="2.7.7.65"/>
    </reaction>
</comment>
<feature type="region of interest" description="Disordered" evidence="4">
    <location>
        <begin position="149"/>
        <end position="172"/>
    </location>
</feature>
<dbReference type="Proteomes" id="UP000192783">
    <property type="component" value="Unassembled WGS sequence"/>
</dbReference>
<reference evidence="6 7" key="1">
    <citation type="submission" date="2017-04" db="EMBL/GenBank/DDBJ databases">
        <authorList>
            <person name="Afonso C.L."/>
            <person name="Miller P.J."/>
            <person name="Scott M.A."/>
            <person name="Spackman E."/>
            <person name="Goraichik I."/>
            <person name="Dimitrov K.M."/>
            <person name="Suarez D.L."/>
            <person name="Swayne D.E."/>
        </authorList>
    </citation>
    <scope>NUCLEOTIDE SEQUENCE [LARGE SCALE GENOMIC DNA]</scope>
    <source>
        <strain evidence="6 7">DSM 13146</strain>
    </source>
</reference>
<accession>A0A1W1X6F8</accession>
<dbReference type="FunFam" id="3.30.70.270:FF:000001">
    <property type="entry name" value="Diguanylate cyclase domain protein"/>
    <property type="match status" value="1"/>
</dbReference>
<dbReference type="PANTHER" id="PTHR45138:SF9">
    <property type="entry name" value="DIGUANYLATE CYCLASE DGCM-RELATED"/>
    <property type="match status" value="1"/>
</dbReference>
<dbReference type="Pfam" id="PF00990">
    <property type="entry name" value="GGDEF"/>
    <property type="match status" value="1"/>
</dbReference>
<dbReference type="InterPro" id="IPR000160">
    <property type="entry name" value="GGDEF_dom"/>
</dbReference>
<dbReference type="InterPro" id="IPR043128">
    <property type="entry name" value="Rev_trsase/Diguanyl_cyclase"/>
</dbReference>
<evidence type="ECO:0000256" key="2">
    <source>
        <dbReference type="ARBA" id="ARBA00034247"/>
    </source>
</evidence>
<dbReference type="InterPro" id="IPR029787">
    <property type="entry name" value="Nucleotide_cyclase"/>
</dbReference>
<feature type="compositionally biased region" description="Basic and acidic residues" evidence="4">
    <location>
        <begin position="158"/>
        <end position="172"/>
    </location>
</feature>